<keyword evidence="1" id="KW-0812">Transmembrane</keyword>
<comment type="caution">
    <text evidence="2">The sequence shown here is derived from an EMBL/GenBank/DDBJ whole genome shotgun (WGS) entry which is preliminary data.</text>
</comment>
<protein>
    <recommendedName>
        <fullName evidence="4">SHOCT domain-containing protein</fullName>
    </recommendedName>
</protein>
<keyword evidence="1" id="KW-1133">Transmembrane helix</keyword>
<evidence type="ECO:0000313" key="3">
    <source>
        <dbReference type="Proteomes" id="UP001501183"/>
    </source>
</evidence>
<dbReference type="RefSeq" id="WP_345351610.1">
    <property type="nucleotide sequence ID" value="NZ_BAABFB010000072.1"/>
</dbReference>
<evidence type="ECO:0000313" key="2">
    <source>
        <dbReference type="EMBL" id="GAA4488524.1"/>
    </source>
</evidence>
<proteinExistence type="predicted"/>
<keyword evidence="1" id="KW-0472">Membrane</keyword>
<name>A0ABP8PL13_9NOCA</name>
<organism evidence="2 3">
    <name type="scientific">Rhodococcus olei</name>
    <dbReference type="NCBI Taxonomy" id="2161675"/>
    <lineage>
        <taxon>Bacteria</taxon>
        <taxon>Bacillati</taxon>
        <taxon>Actinomycetota</taxon>
        <taxon>Actinomycetes</taxon>
        <taxon>Mycobacteriales</taxon>
        <taxon>Nocardiaceae</taxon>
        <taxon>Rhodococcus</taxon>
    </lineage>
</organism>
<evidence type="ECO:0000256" key="1">
    <source>
        <dbReference type="SAM" id="Phobius"/>
    </source>
</evidence>
<keyword evidence="3" id="KW-1185">Reference proteome</keyword>
<dbReference type="EMBL" id="BAABFB010000072">
    <property type="protein sequence ID" value="GAA4488524.1"/>
    <property type="molecule type" value="Genomic_DNA"/>
</dbReference>
<accession>A0ABP8PL13</accession>
<reference evidence="3" key="1">
    <citation type="journal article" date="2019" name="Int. J. Syst. Evol. Microbiol.">
        <title>The Global Catalogue of Microorganisms (GCM) 10K type strain sequencing project: providing services to taxonomists for standard genome sequencing and annotation.</title>
        <authorList>
            <consortium name="The Broad Institute Genomics Platform"/>
            <consortium name="The Broad Institute Genome Sequencing Center for Infectious Disease"/>
            <person name="Wu L."/>
            <person name="Ma J."/>
        </authorList>
    </citation>
    <scope>NUCLEOTIDE SEQUENCE [LARGE SCALE GENOMIC DNA]</scope>
    <source>
        <strain evidence="3">JCM 32206</strain>
    </source>
</reference>
<gene>
    <name evidence="2" type="ORF">GCM10023094_48530</name>
</gene>
<feature type="transmembrane region" description="Helical" evidence="1">
    <location>
        <begin position="12"/>
        <end position="33"/>
    </location>
</feature>
<dbReference type="Proteomes" id="UP001501183">
    <property type="component" value="Unassembled WGS sequence"/>
</dbReference>
<sequence>MTAAYGQVTTGYWPVVVIGIVLLSLAATAIVTVRCARRRHDAATLSASTAPPTAVPSTDVDDPYTRCRALIAETLIVRERVSGQIDAATYQARMNELASGRHEGTDHVER</sequence>
<evidence type="ECO:0008006" key="4">
    <source>
        <dbReference type="Google" id="ProtNLM"/>
    </source>
</evidence>